<reference evidence="2 3" key="1">
    <citation type="journal article" date="2018" name="Nat. Ecol. Evol.">
        <title>Pezizomycetes genomes reveal the molecular basis of ectomycorrhizal truffle lifestyle.</title>
        <authorList>
            <person name="Murat C."/>
            <person name="Payen T."/>
            <person name="Noel B."/>
            <person name="Kuo A."/>
            <person name="Morin E."/>
            <person name="Chen J."/>
            <person name="Kohler A."/>
            <person name="Krizsan K."/>
            <person name="Balestrini R."/>
            <person name="Da Silva C."/>
            <person name="Montanini B."/>
            <person name="Hainaut M."/>
            <person name="Levati E."/>
            <person name="Barry K.W."/>
            <person name="Belfiori B."/>
            <person name="Cichocki N."/>
            <person name="Clum A."/>
            <person name="Dockter R.B."/>
            <person name="Fauchery L."/>
            <person name="Guy J."/>
            <person name="Iotti M."/>
            <person name="Le Tacon F."/>
            <person name="Lindquist E.A."/>
            <person name="Lipzen A."/>
            <person name="Malagnac F."/>
            <person name="Mello A."/>
            <person name="Molinier V."/>
            <person name="Miyauchi S."/>
            <person name="Poulain J."/>
            <person name="Riccioni C."/>
            <person name="Rubini A."/>
            <person name="Sitrit Y."/>
            <person name="Splivallo R."/>
            <person name="Traeger S."/>
            <person name="Wang M."/>
            <person name="Zifcakova L."/>
            <person name="Wipf D."/>
            <person name="Zambonelli A."/>
            <person name="Paolocci F."/>
            <person name="Nowrousian M."/>
            <person name="Ottonello S."/>
            <person name="Baldrian P."/>
            <person name="Spatafora J.W."/>
            <person name="Henrissat B."/>
            <person name="Nagy L.G."/>
            <person name="Aury J.M."/>
            <person name="Wincker P."/>
            <person name="Grigoriev I.V."/>
            <person name="Bonfante P."/>
            <person name="Martin F.M."/>
        </authorList>
    </citation>
    <scope>NUCLEOTIDE SEQUENCE [LARGE SCALE GENOMIC DNA]</scope>
    <source>
        <strain evidence="2 3">120613-1</strain>
    </source>
</reference>
<evidence type="ECO:0000256" key="1">
    <source>
        <dbReference type="SAM" id="MobiDB-lite"/>
    </source>
</evidence>
<protein>
    <submittedName>
        <fullName evidence="2">Uncharacterized protein</fullName>
    </submittedName>
</protein>
<proteinExistence type="predicted"/>
<feature type="region of interest" description="Disordered" evidence="1">
    <location>
        <begin position="1"/>
        <end position="49"/>
    </location>
</feature>
<gene>
    <name evidence="2" type="ORF">L873DRAFT_1799056</name>
</gene>
<keyword evidence="3" id="KW-1185">Reference proteome</keyword>
<accession>A0A3N4K5P2</accession>
<evidence type="ECO:0000313" key="3">
    <source>
        <dbReference type="Proteomes" id="UP000276215"/>
    </source>
</evidence>
<dbReference type="Proteomes" id="UP000276215">
    <property type="component" value="Unassembled WGS sequence"/>
</dbReference>
<dbReference type="AlphaFoldDB" id="A0A3N4K5P2"/>
<organism evidence="2 3">
    <name type="scientific">Choiromyces venosus 120613-1</name>
    <dbReference type="NCBI Taxonomy" id="1336337"/>
    <lineage>
        <taxon>Eukaryota</taxon>
        <taxon>Fungi</taxon>
        <taxon>Dikarya</taxon>
        <taxon>Ascomycota</taxon>
        <taxon>Pezizomycotina</taxon>
        <taxon>Pezizomycetes</taxon>
        <taxon>Pezizales</taxon>
        <taxon>Tuberaceae</taxon>
        <taxon>Choiromyces</taxon>
    </lineage>
</organism>
<name>A0A3N4K5P2_9PEZI</name>
<evidence type="ECO:0000313" key="2">
    <source>
        <dbReference type="EMBL" id="RPB04679.1"/>
    </source>
</evidence>
<feature type="compositionally biased region" description="Polar residues" evidence="1">
    <location>
        <begin position="9"/>
        <end position="23"/>
    </location>
</feature>
<sequence>MPPPDLIPYTSQAKPANCKTTPYTTPPRVNWSNNDPPFYGDQRGTQGQQKITDCKVRFYVEKPNQKTS</sequence>
<dbReference type="EMBL" id="ML120357">
    <property type="protein sequence ID" value="RPB04679.1"/>
    <property type="molecule type" value="Genomic_DNA"/>
</dbReference>